<proteinExistence type="inferred from homology"/>
<dbReference type="Proteomes" id="UP000317650">
    <property type="component" value="Chromosome 1"/>
</dbReference>
<feature type="signal peptide" evidence="12">
    <location>
        <begin position="1"/>
        <end position="27"/>
    </location>
</feature>
<sequence length="932" mass="104979">MGRLNRRSPDALIFLILFVFLASLTSAWKRDEFRSCRQTPFCKRARGRAPNSLPSFSVADVSLSDGAVSARLVPAPALRQVTDDDPSAADGDDASSRSLLLRLSVYRGGILRLEIDEDPSSAPTTKRRFRLPDVLLPDLDDRRLWLSRLSSDGASATSFYLADGFEGVLRHDPFQIVVRRAGSGGEPVLSLNSHGLFDFEQLRAKKDDENWEENFRSHTDSRPHGPQSISFDVSFHGADFVYGIPEHASTSLSLRPTRGPGVDESEPYRLFNLDVFEYLHDSPFGIYGSIPFMLSHGTRLTSGFFWLNAAEMQIDVLAPGWDDPAAPNAGRVDTFWMSEAGVVDAFFFVGPGPKDVLRQYASVTGTQAMPQEFAVAYHQCRWNYRDEEDVAAVDAGFDEHDIPYDVLWLDIEHADGKRYFTWDRVLFPNPEEMQKKLAAKGRHMVTIVDPHIKRDDSFYLHKEATEKGYYVKDASGKDFDGWCWPGSSSYPDMLNPEIREWWAEKFSLKEYVGSTPSLYIWNDMNEPSVFNGPEVTMPRDAIHMGGVEHRELHNAYGYYFHMATSNGLLKRGNGKDRPFVLSRAIFAGSQRYGAIWTGDNSADWDHLRVSVPMILNLGLAGMSFSGADVGGFFGNPENDLLVRWYQLGAYYPFFRAHAHHDTKRREPWLFGEQNTALMREAIHTRYSLLPYYYTLFREAAVTGIPVMRPLWLEFPSDKETYDNGEAFLVGSSLLVHGIYEKDQKSASIYLPAGASWYNLRNGVKFDGGVSHKLAVSEDSIPSFQRAGTIIPRKDRFRRSSTQMVNDPYTLVIALNGSLAAEGELYIDDGKSYDFEQGAYIHRRFIFADRKLTSIDIRPSNVGDKKFSTDCTVERIILLGLPSGAKKAVVEPGNHETNIELGPLTLRRASPPVALTIRKPNVCVVDDWCLRIL</sequence>
<comment type="pathway">
    <text evidence="2">Glycan metabolism; N-glycan metabolism.</text>
</comment>
<name>A0A4S8JPV6_MUSBA</name>
<dbReference type="FunFam" id="3.20.20.80:FF:000039">
    <property type="entry name" value="Glucosidase, alpha neutral C"/>
    <property type="match status" value="1"/>
</dbReference>
<evidence type="ECO:0000256" key="5">
    <source>
        <dbReference type="ARBA" id="ARBA00022801"/>
    </source>
</evidence>
<dbReference type="InterPro" id="IPR030459">
    <property type="entry name" value="Glyco_hydro_31_CS"/>
</dbReference>
<evidence type="ECO:0000313" key="16">
    <source>
        <dbReference type="EMBL" id="THU64373.1"/>
    </source>
</evidence>
<evidence type="ECO:0000259" key="15">
    <source>
        <dbReference type="Pfam" id="PF21365"/>
    </source>
</evidence>
<dbReference type="Gene3D" id="3.20.20.80">
    <property type="entry name" value="Glycosidases"/>
    <property type="match status" value="2"/>
</dbReference>
<dbReference type="SUPFAM" id="SSF74650">
    <property type="entry name" value="Galactose mutarotase-like"/>
    <property type="match status" value="1"/>
</dbReference>
<keyword evidence="17" id="KW-1185">Reference proteome</keyword>
<accession>A0A4S8JPV6</accession>
<dbReference type="InterPro" id="IPR030458">
    <property type="entry name" value="Glyco_hydro_31_AS"/>
</dbReference>
<keyword evidence="7" id="KW-0325">Glycoprotein</keyword>
<evidence type="ECO:0000313" key="17">
    <source>
        <dbReference type="Proteomes" id="UP000317650"/>
    </source>
</evidence>
<comment type="similarity">
    <text evidence="3 11">Belongs to the glycosyl hydrolase 31 family.</text>
</comment>
<dbReference type="GO" id="GO:0030246">
    <property type="term" value="F:carbohydrate binding"/>
    <property type="evidence" value="ECO:0007669"/>
    <property type="project" value="InterPro"/>
</dbReference>
<evidence type="ECO:0000256" key="8">
    <source>
        <dbReference type="ARBA" id="ARBA00023295"/>
    </source>
</evidence>
<evidence type="ECO:0000256" key="12">
    <source>
        <dbReference type="SAM" id="SignalP"/>
    </source>
</evidence>
<dbReference type="InterPro" id="IPR011013">
    <property type="entry name" value="Gal_mutarotase_sf_dom"/>
</dbReference>
<organism evidence="16 17">
    <name type="scientific">Musa balbisiana</name>
    <name type="common">Banana</name>
    <dbReference type="NCBI Taxonomy" id="52838"/>
    <lineage>
        <taxon>Eukaryota</taxon>
        <taxon>Viridiplantae</taxon>
        <taxon>Streptophyta</taxon>
        <taxon>Embryophyta</taxon>
        <taxon>Tracheophyta</taxon>
        <taxon>Spermatophyta</taxon>
        <taxon>Magnoliopsida</taxon>
        <taxon>Liliopsida</taxon>
        <taxon>Zingiberales</taxon>
        <taxon>Musaceae</taxon>
        <taxon>Musa</taxon>
    </lineage>
</organism>
<comment type="caution">
    <text evidence="16">The sequence shown here is derived from an EMBL/GenBank/DDBJ whole genome shotgun (WGS) entry which is preliminary data.</text>
</comment>
<dbReference type="GO" id="GO:0090599">
    <property type="term" value="F:alpha-glucosidase activity"/>
    <property type="evidence" value="ECO:0007669"/>
    <property type="project" value="UniProtKB-ARBA"/>
</dbReference>
<feature type="domain" description="Glycosyl hydrolase family 31 C-terminal" evidence="15">
    <location>
        <begin position="703"/>
        <end position="790"/>
    </location>
</feature>
<dbReference type="PANTHER" id="PTHR22762:SF54">
    <property type="entry name" value="BCDNA.GH04962"/>
    <property type="match status" value="1"/>
</dbReference>
<dbReference type="STRING" id="52838.A0A4S8JPV6"/>
<dbReference type="CDD" id="cd06603">
    <property type="entry name" value="GH31_GANC_GANAB_alpha"/>
    <property type="match status" value="1"/>
</dbReference>
<feature type="chain" id="PRO_5020504941" description="Probable glucan 1,3-alpha-glucosidase" evidence="12">
    <location>
        <begin position="28"/>
        <end position="932"/>
    </location>
</feature>
<evidence type="ECO:0000259" key="14">
    <source>
        <dbReference type="Pfam" id="PF13802"/>
    </source>
</evidence>
<gene>
    <name evidence="16" type="ORF">C4D60_Mb01t25800</name>
</gene>
<dbReference type="InterPro" id="IPR048395">
    <property type="entry name" value="Glyco_hydro_31_C"/>
</dbReference>
<dbReference type="Gene3D" id="2.60.40.1760">
    <property type="entry name" value="glycosyl hydrolase (family 31)"/>
    <property type="match status" value="1"/>
</dbReference>
<evidence type="ECO:0000256" key="1">
    <source>
        <dbReference type="ARBA" id="ARBA00004240"/>
    </source>
</evidence>
<feature type="domain" description="Glycoside hydrolase family 31 N-terminal" evidence="14">
    <location>
        <begin position="101"/>
        <end position="315"/>
    </location>
</feature>
<keyword evidence="5 11" id="KW-0378">Hydrolase</keyword>
<dbReference type="InterPro" id="IPR017853">
    <property type="entry name" value="GH"/>
</dbReference>
<evidence type="ECO:0000256" key="7">
    <source>
        <dbReference type="ARBA" id="ARBA00023180"/>
    </source>
</evidence>
<dbReference type="Pfam" id="PF21365">
    <property type="entry name" value="Glyco_hydro_31_3rd"/>
    <property type="match status" value="1"/>
</dbReference>
<keyword evidence="6" id="KW-0256">Endoplasmic reticulum</keyword>
<evidence type="ECO:0000256" key="9">
    <source>
        <dbReference type="ARBA" id="ARBA00042895"/>
    </source>
</evidence>
<dbReference type="PANTHER" id="PTHR22762">
    <property type="entry name" value="ALPHA-GLUCOSIDASE"/>
    <property type="match status" value="1"/>
</dbReference>
<dbReference type="GO" id="GO:0005975">
    <property type="term" value="P:carbohydrate metabolic process"/>
    <property type="evidence" value="ECO:0007669"/>
    <property type="project" value="InterPro"/>
</dbReference>
<reference evidence="16 17" key="1">
    <citation type="journal article" date="2019" name="Nat. Plants">
        <title>Genome sequencing of Musa balbisiana reveals subgenome evolution and function divergence in polyploid bananas.</title>
        <authorList>
            <person name="Yao X."/>
        </authorList>
    </citation>
    <scope>NUCLEOTIDE SEQUENCE [LARGE SCALE GENOMIC DNA]</scope>
    <source>
        <strain evidence="17">cv. DH-PKW</strain>
        <tissue evidence="16">Leaves</tissue>
    </source>
</reference>
<dbReference type="Pfam" id="PF13802">
    <property type="entry name" value="Gal_mutarotas_2"/>
    <property type="match status" value="1"/>
</dbReference>
<dbReference type="EMBL" id="PYDT01000004">
    <property type="protein sequence ID" value="THU64373.1"/>
    <property type="molecule type" value="Genomic_DNA"/>
</dbReference>
<dbReference type="AlphaFoldDB" id="A0A4S8JPV6"/>
<dbReference type="InterPro" id="IPR000322">
    <property type="entry name" value="Glyco_hydro_31_TIM"/>
</dbReference>
<dbReference type="PROSITE" id="PS00707">
    <property type="entry name" value="GLYCOSYL_HYDROL_F31_2"/>
    <property type="match status" value="1"/>
</dbReference>
<comment type="subcellular location">
    <subcellularLocation>
        <location evidence="1">Endoplasmic reticulum</location>
    </subcellularLocation>
</comment>
<evidence type="ECO:0000256" key="2">
    <source>
        <dbReference type="ARBA" id="ARBA00004833"/>
    </source>
</evidence>
<dbReference type="InterPro" id="IPR025887">
    <property type="entry name" value="Glyco_hydro_31_N_dom"/>
</dbReference>
<feature type="domain" description="Glycoside hydrolase family 31 TIM barrel" evidence="13">
    <location>
        <begin position="368"/>
        <end position="695"/>
    </location>
</feature>
<evidence type="ECO:0000256" key="10">
    <source>
        <dbReference type="ARBA" id="ARBA00073689"/>
    </source>
</evidence>
<dbReference type="Pfam" id="PF01055">
    <property type="entry name" value="Glyco_hydro_31_2nd"/>
    <property type="match status" value="1"/>
</dbReference>
<dbReference type="SUPFAM" id="SSF51445">
    <property type="entry name" value="(Trans)glycosidases"/>
    <property type="match status" value="1"/>
</dbReference>
<keyword evidence="4 12" id="KW-0732">Signal</keyword>
<dbReference type="FunFam" id="3.20.20.80:FF:000046">
    <property type="entry name" value="Glucosidase alpha, neutral C"/>
    <property type="match status" value="1"/>
</dbReference>
<dbReference type="PROSITE" id="PS00129">
    <property type="entry name" value="GLYCOSYL_HYDROL_F31_1"/>
    <property type="match status" value="1"/>
</dbReference>
<protein>
    <recommendedName>
        <fullName evidence="10">Probable glucan 1,3-alpha-glucosidase</fullName>
    </recommendedName>
    <alternativeName>
        <fullName evidence="9">Glucosidase II subunit alpha</fullName>
    </alternativeName>
</protein>
<dbReference type="GO" id="GO:0005783">
    <property type="term" value="C:endoplasmic reticulum"/>
    <property type="evidence" value="ECO:0007669"/>
    <property type="project" value="UniProtKB-SubCell"/>
</dbReference>
<dbReference type="SUPFAM" id="SSF51011">
    <property type="entry name" value="Glycosyl hydrolase domain"/>
    <property type="match status" value="1"/>
</dbReference>
<evidence type="ECO:0000256" key="4">
    <source>
        <dbReference type="ARBA" id="ARBA00022729"/>
    </source>
</evidence>
<dbReference type="CDD" id="cd14752">
    <property type="entry name" value="GH31_N"/>
    <property type="match status" value="1"/>
</dbReference>
<dbReference type="InterPro" id="IPR013780">
    <property type="entry name" value="Glyco_hydro_b"/>
</dbReference>
<evidence type="ECO:0000256" key="6">
    <source>
        <dbReference type="ARBA" id="ARBA00022824"/>
    </source>
</evidence>
<evidence type="ECO:0000259" key="13">
    <source>
        <dbReference type="Pfam" id="PF01055"/>
    </source>
</evidence>
<evidence type="ECO:0000256" key="3">
    <source>
        <dbReference type="ARBA" id="ARBA00007806"/>
    </source>
</evidence>
<dbReference type="GO" id="GO:0006491">
    <property type="term" value="P:N-glycan processing"/>
    <property type="evidence" value="ECO:0007669"/>
    <property type="project" value="TreeGrafter"/>
</dbReference>
<dbReference type="Gene3D" id="2.60.40.1180">
    <property type="entry name" value="Golgi alpha-mannosidase II"/>
    <property type="match status" value="2"/>
</dbReference>
<keyword evidence="8 11" id="KW-0326">Glycosidase</keyword>
<evidence type="ECO:0000256" key="11">
    <source>
        <dbReference type="RuleBase" id="RU361185"/>
    </source>
</evidence>